<keyword evidence="10" id="KW-0175">Coiled coil</keyword>
<evidence type="ECO:0000256" key="11">
    <source>
        <dbReference type="SAM" id="MobiDB-lite"/>
    </source>
</evidence>
<feature type="compositionally biased region" description="Low complexity" evidence="11">
    <location>
        <begin position="194"/>
        <end position="206"/>
    </location>
</feature>
<keyword evidence="7 9" id="KW-0406">Ion transport</keyword>
<evidence type="ECO:0000313" key="12">
    <source>
        <dbReference type="EMBL" id="ORX78602.1"/>
    </source>
</evidence>
<dbReference type="STRING" id="1754192.A0A1Y1WYU1"/>
<comment type="subcellular location">
    <subcellularLocation>
        <location evidence="1">Membrane</location>
        <topology evidence="1">Multi-pass membrane protein</topology>
    </subcellularLocation>
</comment>
<evidence type="ECO:0000313" key="13">
    <source>
        <dbReference type="Proteomes" id="UP000193944"/>
    </source>
</evidence>
<feature type="transmembrane region" description="Helical" evidence="9">
    <location>
        <begin position="825"/>
        <end position="845"/>
    </location>
</feature>
<feature type="transmembrane region" description="Helical" evidence="9">
    <location>
        <begin position="692"/>
        <end position="711"/>
    </location>
</feature>
<protein>
    <recommendedName>
        <fullName evidence="9">V-type proton ATPase subunit a</fullName>
    </recommendedName>
</protein>
<dbReference type="PANTHER" id="PTHR11629:SF63">
    <property type="entry name" value="V-TYPE PROTON ATPASE SUBUNIT A"/>
    <property type="match status" value="1"/>
</dbReference>
<keyword evidence="4 9" id="KW-0812">Transmembrane</keyword>
<dbReference type="Pfam" id="PF01496">
    <property type="entry name" value="V_ATPase_I"/>
    <property type="match status" value="1"/>
</dbReference>
<organism evidence="12 13">
    <name type="scientific">Anaeromyces robustus</name>
    <dbReference type="NCBI Taxonomy" id="1754192"/>
    <lineage>
        <taxon>Eukaryota</taxon>
        <taxon>Fungi</taxon>
        <taxon>Fungi incertae sedis</taxon>
        <taxon>Chytridiomycota</taxon>
        <taxon>Chytridiomycota incertae sedis</taxon>
        <taxon>Neocallimastigomycetes</taxon>
        <taxon>Neocallimastigales</taxon>
        <taxon>Neocallimastigaceae</taxon>
        <taxon>Anaeromyces</taxon>
    </lineage>
</organism>
<dbReference type="GO" id="GO:0007035">
    <property type="term" value="P:vacuolar acidification"/>
    <property type="evidence" value="ECO:0007669"/>
    <property type="project" value="TreeGrafter"/>
</dbReference>
<keyword evidence="6 9" id="KW-1133">Transmembrane helix</keyword>
<proteinExistence type="inferred from homology"/>
<dbReference type="OrthoDB" id="10264220at2759"/>
<evidence type="ECO:0000256" key="7">
    <source>
        <dbReference type="ARBA" id="ARBA00023065"/>
    </source>
</evidence>
<keyword evidence="8 9" id="KW-0472">Membrane</keyword>
<feature type="coiled-coil region" evidence="10">
    <location>
        <begin position="113"/>
        <end position="140"/>
    </location>
</feature>
<evidence type="ECO:0000256" key="2">
    <source>
        <dbReference type="ARBA" id="ARBA00009904"/>
    </source>
</evidence>
<dbReference type="GO" id="GO:0000220">
    <property type="term" value="C:vacuolar proton-transporting V-type ATPase, V0 domain"/>
    <property type="evidence" value="ECO:0007669"/>
    <property type="project" value="InterPro"/>
</dbReference>
<keyword evidence="3 9" id="KW-0813">Transport</keyword>
<comment type="similarity">
    <text evidence="2 9">Belongs to the V-ATPase 116 kDa subunit family.</text>
</comment>
<dbReference type="EMBL" id="MCFG01000204">
    <property type="protein sequence ID" value="ORX78602.1"/>
    <property type="molecule type" value="Genomic_DNA"/>
</dbReference>
<evidence type="ECO:0000256" key="5">
    <source>
        <dbReference type="ARBA" id="ARBA00022781"/>
    </source>
</evidence>
<dbReference type="GO" id="GO:0046961">
    <property type="term" value="F:proton-transporting ATPase activity, rotational mechanism"/>
    <property type="evidence" value="ECO:0007669"/>
    <property type="project" value="InterPro"/>
</dbReference>
<reference evidence="12 13" key="2">
    <citation type="submission" date="2016-08" db="EMBL/GenBank/DDBJ databases">
        <title>Pervasive Adenine N6-methylation of Active Genes in Fungi.</title>
        <authorList>
            <consortium name="DOE Joint Genome Institute"/>
            <person name="Mondo S.J."/>
            <person name="Dannebaum R.O."/>
            <person name="Kuo R.C."/>
            <person name="Labutti K."/>
            <person name="Haridas S."/>
            <person name="Kuo A."/>
            <person name="Salamov A."/>
            <person name="Ahrendt S.R."/>
            <person name="Lipzen A."/>
            <person name="Sullivan W."/>
            <person name="Andreopoulos W.B."/>
            <person name="Clum A."/>
            <person name="Lindquist E."/>
            <person name="Daum C."/>
            <person name="Ramamoorthy G.K."/>
            <person name="Gryganskyi A."/>
            <person name="Culley D."/>
            <person name="Magnuson J.K."/>
            <person name="James T.Y."/>
            <person name="O'Malley M.A."/>
            <person name="Stajich J.E."/>
            <person name="Spatafora J.W."/>
            <person name="Visel A."/>
            <person name="Grigoriev I.V."/>
        </authorList>
    </citation>
    <scope>NUCLEOTIDE SEQUENCE [LARGE SCALE GENOMIC DNA]</scope>
    <source>
        <strain evidence="12 13">S4</strain>
    </source>
</reference>
<evidence type="ECO:0000256" key="9">
    <source>
        <dbReference type="RuleBase" id="RU361189"/>
    </source>
</evidence>
<dbReference type="PIRSF" id="PIRSF001293">
    <property type="entry name" value="ATP6V0A1"/>
    <property type="match status" value="1"/>
</dbReference>
<keyword evidence="13" id="KW-1185">Reference proteome</keyword>
<gene>
    <name evidence="12" type="ORF">BCR32DRAFT_282112</name>
</gene>
<evidence type="ECO:0000256" key="1">
    <source>
        <dbReference type="ARBA" id="ARBA00004141"/>
    </source>
</evidence>
<dbReference type="GO" id="GO:0000329">
    <property type="term" value="C:fungal-type vacuole membrane"/>
    <property type="evidence" value="ECO:0007669"/>
    <property type="project" value="TreeGrafter"/>
</dbReference>
<dbReference type="GO" id="GO:0051117">
    <property type="term" value="F:ATPase binding"/>
    <property type="evidence" value="ECO:0007669"/>
    <property type="project" value="TreeGrafter"/>
</dbReference>
<evidence type="ECO:0000256" key="3">
    <source>
        <dbReference type="ARBA" id="ARBA00022448"/>
    </source>
</evidence>
<evidence type="ECO:0000256" key="10">
    <source>
        <dbReference type="SAM" id="Coils"/>
    </source>
</evidence>
<evidence type="ECO:0000256" key="8">
    <source>
        <dbReference type="ARBA" id="ARBA00023136"/>
    </source>
</evidence>
<reference evidence="12 13" key="1">
    <citation type="submission" date="2016-08" db="EMBL/GenBank/DDBJ databases">
        <title>A Parts List for Fungal Cellulosomes Revealed by Comparative Genomics.</title>
        <authorList>
            <consortium name="DOE Joint Genome Institute"/>
            <person name="Haitjema C.H."/>
            <person name="Gilmore S.P."/>
            <person name="Henske J.K."/>
            <person name="Solomon K.V."/>
            <person name="De Groot R."/>
            <person name="Kuo A."/>
            <person name="Mondo S.J."/>
            <person name="Salamov A.A."/>
            <person name="Labutti K."/>
            <person name="Zhao Z."/>
            <person name="Chiniquy J."/>
            <person name="Barry K."/>
            <person name="Brewer H.M."/>
            <person name="Purvine S.O."/>
            <person name="Wright A.T."/>
            <person name="Boxma B."/>
            <person name="Van Alen T."/>
            <person name="Hackstein J.H."/>
            <person name="Baker S.E."/>
            <person name="Grigoriev I.V."/>
            <person name="O'Malley M.A."/>
        </authorList>
    </citation>
    <scope>NUCLEOTIDE SEQUENCE [LARGE SCALE GENOMIC DNA]</scope>
    <source>
        <strain evidence="12 13">S4</strain>
    </source>
</reference>
<dbReference type="InterPro" id="IPR026028">
    <property type="entry name" value="V-type_ATPase_116kDa_su_euka"/>
</dbReference>
<dbReference type="InterPro" id="IPR002490">
    <property type="entry name" value="V-ATPase_116kDa_su"/>
</dbReference>
<evidence type="ECO:0000256" key="4">
    <source>
        <dbReference type="ARBA" id="ARBA00022692"/>
    </source>
</evidence>
<dbReference type="AlphaFoldDB" id="A0A1Y1WYU1"/>
<comment type="caution">
    <text evidence="12">The sequence shown here is derived from an EMBL/GenBank/DDBJ whole genome shotgun (WGS) entry which is preliminary data.</text>
</comment>
<sequence length="893" mass="103190">MAKTKMEEIEEIEKSLGQQSLFRSEDMSLLHFYIPSEIGHLTIRKLGQLGVVQFNDLNYEVNAFQRTFVEEIRKLQNIYTNIQYLKKQIASEDIPMKELTKVNELPLMSKNDIDELARKIQDARTKLDDMIESRKNLRSQLLLLIEEKYVITESNYFFEEIDSRNVDLEDENKDKVMRNNLNLDNLANEKKLGSSTSNNNNNSVVNSDEKLIGDPDNQEQESGTINKSNLKYIAGVIPRKTMGVFERILWRILRGNLCMNYSEIEEPLQDPETDQKVEKNVFIIFAHGDAMIQKIKRVAELMGANLYNIDVDQEVRRENSLKIFSKIEEIHNVHQATQNSIINDLRSIGNEIETWQAAIAEEIGVYEIMNMCNVEVNNRFMIGEGWCPSQKLREVKNTFKEIAEISKAETEPIFEIVKTNREPPTHQLTNKMTNCFQNIVDAYGIAKYKEVNPGIYTIVTFPFLFAVMFGDSGHGILMALSGFAFIYFEKNLMGKKLNEIIAMAFSGRYVIFLMGLFSIYTGLIYNDFFSKTFLYPLTRFTFEDADSITTTEENMKTVRGKLPDPNYRAIGFGIDPGWIDSENALIFLNSYKMKISIIFGVIHMLFGIILNLCNYIHFKEYYLIVCKFIPEFLMLSSIFGYLCFMIMYKWCYDWYSPNAIGEPPSLLNTLIFLFMSPGEINDKDLLFKGQGTVQLILLIIFIITIPWLLLAKPFVLRSRAKKFEEELEAKEKEESNNTNKNEVIDVVPDVFIPEDKPQKFSMADCIINQGVHTIEFTLNCISNTASYLRLWALSLAHSQLSHVLYNMLFETIAFKLNLGVFLDSIVIFLIFGAWFALTVAIMLIMEGLSAFLHALRLHWVEFNGKFYIGSGYKYYPFSFERIWKSERKKGGTN</sequence>
<feature type="region of interest" description="Disordered" evidence="11">
    <location>
        <begin position="190"/>
        <end position="223"/>
    </location>
</feature>
<keyword evidence="5 9" id="KW-0375">Hydrogen ion transport</keyword>
<evidence type="ECO:0000256" key="6">
    <source>
        <dbReference type="ARBA" id="ARBA00022989"/>
    </source>
</evidence>
<comment type="function">
    <text evidence="9">Essential component of the vacuolar proton pump (V-ATPase), a multimeric enzyme that catalyzes the translocation of protons across the membranes. Required for assembly and activity of the V-ATPase.</text>
</comment>
<feature type="transmembrane region" description="Helical" evidence="9">
    <location>
        <begin position="628"/>
        <end position="648"/>
    </location>
</feature>
<dbReference type="PANTHER" id="PTHR11629">
    <property type="entry name" value="VACUOLAR PROTON ATPASES"/>
    <property type="match status" value="1"/>
</dbReference>
<accession>A0A1Y1WYU1</accession>
<feature type="transmembrane region" description="Helical" evidence="9">
    <location>
        <begin position="595"/>
        <end position="616"/>
    </location>
</feature>
<name>A0A1Y1WYU1_9FUNG</name>
<feature type="transmembrane region" description="Helical" evidence="9">
    <location>
        <begin position="463"/>
        <end position="488"/>
    </location>
</feature>
<dbReference type="Proteomes" id="UP000193944">
    <property type="component" value="Unassembled WGS sequence"/>
</dbReference>
<feature type="transmembrane region" description="Helical" evidence="9">
    <location>
        <begin position="500"/>
        <end position="525"/>
    </location>
</feature>